<dbReference type="SUPFAM" id="SSF54427">
    <property type="entry name" value="NTF2-like"/>
    <property type="match status" value="1"/>
</dbReference>
<dbReference type="InterPro" id="IPR037401">
    <property type="entry name" value="SnoaL-like"/>
</dbReference>
<sequence length="110" mass="12045">MTTVPEPVASFIEAVNRHDGDAFLDAFAPDGFVDDWGRVFTGRDEIRAWSDAEFIGARGVLTVEEVDEVESAPEEIEVIGDWRSQHANGRSKFTFAIAGDKLASMTIRAG</sequence>
<evidence type="ECO:0000313" key="2">
    <source>
        <dbReference type="EMBL" id="GHC98864.1"/>
    </source>
</evidence>
<organism evidence="2 3">
    <name type="scientific">Zhihengliuella salsuginis</name>
    <dbReference type="NCBI Taxonomy" id="578222"/>
    <lineage>
        <taxon>Bacteria</taxon>
        <taxon>Bacillati</taxon>
        <taxon>Actinomycetota</taxon>
        <taxon>Actinomycetes</taxon>
        <taxon>Micrococcales</taxon>
        <taxon>Micrococcaceae</taxon>
        <taxon>Zhihengliuella</taxon>
    </lineage>
</organism>
<evidence type="ECO:0000313" key="3">
    <source>
        <dbReference type="Proteomes" id="UP000642819"/>
    </source>
</evidence>
<comment type="caution">
    <text evidence="2">The sequence shown here is derived from an EMBL/GenBank/DDBJ whole genome shotgun (WGS) entry which is preliminary data.</text>
</comment>
<evidence type="ECO:0000259" key="1">
    <source>
        <dbReference type="Pfam" id="PF12680"/>
    </source>
</evidence>
<gene>
    <name evidence="2" type="ORF">GCM10008096_00360</name>
</gene>
<feature type="domain" description="SnoaL-like" evidence="1">
    <location>
        <begin position="8"/>
        <end position="69"/>
    </location>
</feature>
<dbReference type="Gene3D" id="3.10.450.50">
    <property type="match status" value="1"/>
</dbReference>
<dbReference type="Pfam" id="PF12680">
    <property type="entry name" value="SnoaL_2"/>
    <property type="match status" value="1"/>
</dbReference>
<proteinExistence type="predicted"/>
<dbReference type="InterPro" id="IPR032710">
    <property type="entry name" value="NTF2-like_dom_sf"/>
</dbReference>
<protein>
    <recommendedName>
        <fullName evidence="1">SnoaL-like domain-containing protein</fullName>
    </recommendedName>
</protein>
<accession>A0ABQ3G9K2</accession>
<keyword evidence="3" id="KW-1185">Reference proteome</keyword>
<dbReference type="Proteomes" id="UP000642819">
    <property type="component" value="Unassembled WGS sequence"/>
</dbReference>
<dbReference type="EMBL" id="BMXK01000001">
    <property type="protein sequence ID" value="GHC98864.1"/>
    <property type="molecule type" value="Genomic_DNA"/>
</dbReference>
<name>A0ABQ3G9K2_9MICC</name>
<reference evidence="3" key="1">
    <citation type="journal article" date="2019" name="Int. J. Syst. Evol. Microbiol.">
        <title>The Global Catalogue of Microorganisms (GCM) 10K type strain sequencing project: providing services to taxonomists for standard genome sequencing and annotation.</title>
        <authorList>
            <consortium name="The Broad Institute Genomics Platform"/>
            <consortium name="The Broad Institute Genome Sequencing Center for Infectious Disease"/>
            <person name="Wu L."/>
            <person name="Ma J."/>
        </authorList>
    </citation>
    <scope>NUCLEOTIDE SEQUENCE [LARGE SCALE GENOMIC DNA]</scope>
    <source>
        <strain evidence="3">KCTC 19466</strain>
    </source>
</reference>
<dbReference type="RefSeq" id="WP_189348096.1">
    <property type="nucleotide sequence ID" value="NZ_BMXK01000001.1"/>
</dbReference>